<organism evidence="2 3">
    <name type="scientific">Gluconobacter potus</name>
    <dbReference type="NCBI Taxonomy" id="2724927"/>
    <lineage>
        <taxon>Bacteria</taxon>
        <taxon>Pseudomonadati</taxon>
        <taxon>Pseudomonadota</taxon>
        <taxon>Alphaproteobacteria</taxon>
        <taxon>Acetobacterales</taxon>
        <taxon>Acetobacteraceae</taxon>
        <taxon>Gluconobacter</taxon>
    </lineage>
</organism>
<protein>
    <submittedName>
        <fullName evidence="2">Terminase small subunit</fullName>
    </submittedName>
</protein>
<keyword evidence="3" id="KW-1185">Reference proteome</keyword>
<name>A0ABR9YPF7_9PROT</name>
<reference evidence="2" key="2">
    <citation type="submission" date="2020-11" db="EMBL/GenBank/DDBJ databases">
        <title>Description of novel Gluconobacter species.</title>
        <authorList>
            <person name="Cleenwerck I."/>
            <person name="Cnockaert M."/>
            <person name="Borremans W."/>
            <person name="Wieme A.D."/>
            <person name="De Vuyst L."/>
            <person name="Vandamme P."/>
        </authorList>
    </citation>
    <scope>NUCLEOTIDE SEQUENCE</scope>
    <source>
        <strain evidence="2">R-71646</strain>
    </source>
</reference>
<dbReference type="RefSeq" id="WP_194265056.1">
    <property type="nucleotide sequence ID" value="NZ_JABCQF010000007.1"/>
</dbReference>
<dbReference type="Pfam" id="PF20901">
    <property type="entry name" value="Sf6_terminase"/>
    <property type="match status" value="1"/>
</dbReference>
<dbReference type="EMBL" id="JABCQF010000007">
    <property type="protein sequence ID" value="MBF0883358.1"/>
    <property type="molecule type" value="Genomic_DNA"/>
</dbReference>
<proteinExistence type="predicted"/>
<gene>
    <name evidence="2" type="ORF">HKD31_11465</name>
</gene>
<feature type="region of interest" description="Disordered" evidence="1">
    <location>
        <begin position="1"/>
        <end position="21"/>
    </location>
</feature>
<accession>A0ABR9YPF7</accession>
<reference evidence="2" key="1">
    <citation type="submission" date="2020-04" db="EMBL/GenBank/DDBJ databases">
        <authorList>
            <person name="Sombolestani A."/>
        </authorList>
    </citation>
    <scope>NUCLEOTIDE SEQUENCE</scope>
    <source>
        <strain evidence="2">R-71646</strain>
    </source>
</reference>
<evidence type="ECO:0000313" key="3">
    <source>
        <dbReference type="Proteomes" id="UP000644588"/>
    </source>
</evidence>
<dbReference type="InterPro" id="IPR048683">
    <property type="entry name" value="Sf6_terminase"/>
</dbReference>
<dbReference type="Gene3D" id="1.10.10.60">
    <property type="entry name" value="Homeodomain-like"/>
    <property type="match status" value="1"/>
</dbReference>
<sequence length="156" mass="16873">MARKKAEVIPARPKRAPPTPITPEVWDDVLDLIEQGHTIRDISAMAHMPDWTTIRRYIRADAERSTQYARAREVAADAYEAEILSEAQSADPVTAAAARVKIDALKWVMSKRAPKVYGDKITQEHTGTDGGPIEIKGGGISALLAAANGPNESGSD</sequence>
<evidence type="ECO:0000256" key="1">
    <source>
        <dbReference type="SAM" id="MobiDB-lite"/>
    </source>
</evidence>
<dbReference type="Proteomes" id="UP000644588">
    <property type="component" value="Unassembled WGS sequence"/>
</dbReference>
<evidence type="ECO:0000313" key="2">
    <source>
        <dbReference type="EMBL" id="MBF0883358.1"/>
    </source>
</evidence>
<comment type="caution">
    <text evidence="2">The sequence shown here is derived from an EMBL/GenBank/DDBJ whole genome shotgun (WGS) entry which is preliminary data.</text>
</comment>